<protein>
    <recommendedName>
        <fullName evidence="5">Secreted protein</fullName>
    </recommendedName>
</protein>
<evidence type="ECO:0000313" key="4">
    <source>
        <dbReference type="EMBL" id="JAU88807.1"/>
    </source>
</evidence>
<evidence type="ECO:0008006" key="5">
    <source>
        <dbReference type="Google" id="ProtNLM"/>
    </source>
</evidence>
<feature type="chain" id="PRO_5009623912" description="Secreted protein" evidence="3">
    <location>
        <begin position="17"/>
        <end position="105"/>
    </location>
</feature>
<name>A0A1J3J8L7_NOCCA</name>
<organism evidence="4">
    <name type="scientific">Noccaea caerulescens</name>
    <name type="common">Alpine penny-cress</name>
    <name type="synonym">Thlaspi caerulescens</name>
    <dbReference type="NCBI Taxonomy" id="107243"/>
    <lineage>
        <taxon>Eukaryota</taxon>
        <taxon>Viridiplantae</taxon>
        <taxon>Streptophyta</taxon>
        <taxon>Embryophyta</taxon>
        <taxon>Tracheophyta</taxon>
        <taxon>Spermatophyta</taxon>
        <taxon>Magnoliopsida</taxon>
        <taxon>eudicotyledons</taxon>
        <taxon>Gunneridae</taxon>
        <taxon>Pentapetalae</taxon>
        <taxon>rosids</taxon>
        <taxon>malvids</taxon>
        <taxon>Brassicales</taxon>
        <taxon>Brassicaceae</taxon>
        <taxon>Coluteocarpeae</taxon>
        <taxon>Noccaea</taxon>
    </lineage>
</organism>
<sequence length="105" mass="12229">MLQVIIYPMLMMISLSLLGSLEQNHLLKLSHDTTTVLPFVKHSPVWKVFESMEVFRSVKQSPHFSPLLESREEFRQGLAVCEMVKYCGLLERVENMQPQKHTREA</sequence>
<dbReference type="InterPro" id="IPR007930">
    <property type="entry name" value="DUF724"/>
</dbReference>
<feature type="signal peptide" evidence="3">
    <location>
        <begin position="1"/>
        <end position="16"/>
    </location>
</feature>
<accession>A0A1J3J8L7</accession>
<evidence type="ECO:0000256" key="1">
    <source>
        <dbReference type="ARBA" id="ARBA00022448"/>
    </source>
</evidence>
<keyword evidence="1" id="KW-0813">Transport</keyword>
<keyword evidence="2" id="KW-0341">Growth regulation</keyword>
<evidence type="ECO:0000256" key="3">
    <source>
        <dbReference type="SAM" id="SignalP"/>
    </source>
</evidence>
<reference evidence="4" key="1">
    <citation type="submission" date="2016-07" db="EMBL/GenBank/DDBJ databases">
        <title>De novo transcriptome assembly of four accessions of the metal hyperaccumulator plant Noccaea caerulescens.</title>
        <authorList>
            <person name="Blande D."/>
            <person name="Halimaa P."/>
            <person name="Tervahauta A.I."/>
            <person name="Aarts M.G."/>
            <person name="Karenlampi S.O."/>
        </authorList>
    </citation>
    <scope>NUCLEOTIDE SEQUENCE</scope>
</reference>
<dbReference type="EMBL" id="GEVM01017131">
    <property type="protein sequence ID" value="JAU88807.1"/>
    <property type="molecule type" value="Transcribed_RNA"/>
</dbReference>
<gene>
    <name evidence="4" type="ORF">MP_TR7918_c3_g1_i1_g.24512</name>
</gene>
<evidence type="ECO:0000256" key="2">
    <source>
        <dbReference type="ARBA" id="ARBA00022604"/>
    </source>
</evidence>
<keyword evidence="3" id="KW-0732">Signal</keyword>
<proteinExistence type="predicted"/>
<dbReference type="Pfam" id="PF05266">
    <property type="entry name" value="DUF724"/>
    <property type="match status" value="1"/>
</dbReference>
<dbReference type="AlphaFoldDB" id="A0A1J3J8L7"/>